<dbReference type="GO" id="GO:0016491">
    <property type="term" value="F:oxidoreductase activity"/>
    <property type="evidence" value="ECO:0007669"/>
    <property type="project" value="InterPro"/>
</dbReference>
<dbReference type="InterPro" id="IPR000866">
    <property type="entry name" value="AhpC/TSA"/>
</dbReference>
<dbReference type="EMBL" id="SRXW01000001">
    <property type="protein sequence ID" value="TGY90796.1"/>
    <property type="molecule type" value="Genomic_DNA"/>
</dbReference>
<accession>A0A4S2H584</accession>
<dbReference type="Proteomes" id="UP000308054">
    <property type="component" value="Unassembled WGS sequence"/>
</dbReference>
<dbReference type="AlphaFoldDB" id="A0A4S2H584"/>
<dbReference type="PANTHER" id="PTHR42852:SF13">
    <property type="entry name" value="PROTEIN DIPZ"/>
    <property type="match status" value="1"/>
</dbReference>
<dbReference type="GO" id="GO:0016209">
    <property type="term" value="F:antioxidant activity"/>
    <property type="evidence" value="ECO:0007669"/>
    <property type="project" value="InterPro"/>
</dbReference>
<organism evidence="2 3">
    <name type="scientific">Marinicauda algicola</name>
    <dbReference type="NCBI Taxonomy" id="2029849"/>
    <lineage>
        <taxon>Bacteria</taxon>
        <taxon>Pseudomonadati</taxon>
        <taxon>Pseudomonadota</taxon>
        <taxon>Alphaproteobacteria</taxon>
        <taxon>Maricaulales</taxon>
        <taxon>Maricaulaceae</taxon>
        <taxon>Marinicauda</taxon>
    </lineage>
</organism>
<dbReference type="InterPro" id="IPR013766">
    <property type="entry name" value="Thioredoxin_domain"/>
</dbReference>
<name>A0A4S2H584_9PROT</name>
<comment type="caution">
    <text evidence="2">The sequence shown here is derived from an EMBL/GenBank/DDBJ whole genome shotgun (WGS) entry which is preliminary data.</text>
</comment>
<evidence type="ECO:0000313" key="3">
    <source>
        <dbReference type="Proteomes" id="UP000308054"/>
    </source>
</evidence>
<dbReference type="PROSITE" id="PS51352">
    <property type="entry name" value="THIOREDOXIN_2"/>
    <property type="match status" value="1"/>
</dbReference>
<dbReference type="InterPro" id="IPR050553">
    <property type="entry name" value="Thioredoxin_ResA/DsbE_sf"/>
</dbReference>
<feature type="domain" description="Thioredoxin" evidence="1">
    <location>
        <begin position="2"/>
        <end position="159"/>
    </location>
</feature>
<dbReference type="PANTHER" id="PTHR42852">
    <property type="entry name" value="THIOL:DISULFIDE INTERCHANGE PROTEIN DSBE"/>
    <property type="match status" value="1"/>
</dbReference>
<dbReference type="Pfam" id="PF00578">
    <property type="entry name" value="AhpC-TSA"/>
    <property type="match status" value="1"/>
</dbReference>
<evidence type="ECO:0000313" key="2">
    <source>
        <dbReference type="EMBL" id="TGY90796.1"/>
    </source>
</evidence>
<dbReference type="RefSeq" id="WP_135995287.1">
    <property type="nucleotide sequence ID" value="NZ_SRXW01000001.1"/>
</dbReference>
<dbReference type="SUPFAM" id="SSF52833">
    <property type="entry name" value="Thioredoxin-like"/>
    <property type="match status" value="1"/>
</dbReference>
<protein>
    <submittedName>
        <fullName evidence="2">Redoxin domain-containing protein</fullName>
    </submittedName>
</protein>
<dbReference type="InterPro" id="IPR036249">
    <property type="entry name" value="Thioredoxin-like_sf"/>
</dbReference>
<keyword evidence="3" id="KW-1185">Reference proteome</keyword>
<proteinExistence type="predicted"/>
<evidence type="ECO:0000259" key="1">
    <source>
        <dbReference type="PROSITE" id="PS51352"/>
    </source>
</evidence>
<dbReference type="Gene3D" id="3.40.30.10">
    <property type="entry name" value="Glutaredoxin"/>
    <property type="match status" value="1"/>
</dbReference>
<reference evidence="2 3" key="1">
    <citation type="journal article" date="2017" name="Int. J. Syst. Evol. Microbiol.">
        <title>Marinicauda algicola sp. nov., isolated from a marine red alga Rhodosorus marinus.</title>
        <authorList>
            <person name="Jeong S.E."/>
            <person name="Jeon S.H."/>
            <person name="Chun B.H."/>
            <person name="Kim D.W."/>
            <person name="Jeon C.O."/>
        </authorList>
    </citation>
    <scope>NUCLEOTIDE SEQUENCE [LARGE SCALE GENOMIC DNA]</scope>
    <source>
        <strain evidence="2 3">JCM 31718</strain>
    </source>
</reference>
<sequence length="191" mass="20399">MTVSLRPAPALHVARWLNAAEPLSLDELRGRVVLIEAFQMLCPGCVSHGLPQAQRVRATFPDTDVAVIGLHSVFEHHDAQTPVALEAFLHEYRIGFPVAVDAPGEDRGLPRTMAAYGLQGTPTLVLIDRQGRRRAQHFGHVPDLRLGAEIMALIAEREDGAAALETAAASAAPACDEHGCTVPIPQGDSPA</sequence>
<gene>
    <name evidence="2" type="ORF">E5163_06150</name>
</gene>
<dbReference type="OrthoDB" id="9811352at2"/>